<dbReference type="GO" id="GO:0000712">
    <property type="term" value="P:resolution of meiotic recombination intermediates"/>
    <property type="evidence" value="ECO:0007669"/>
    <property type="project" value="TreeGrafter"/>
</dbReference>
<evidence type="ECO:0000256" key="5">
    <source>
        <dbReference type="ARBA" id="ARBA00022840"/>
    </source>
</evidence>
<keyword evidence="6" id="KW-0799">Topoisomerase</keyword>
<dbReference type="AlphaFoldDB" id="A0AAN9HTS6"/>
<dbReference type="InterPro" id="IPR013760">
    <property type="entry name" value="Topo_IIA-like_dom_sf"/>
</dbReference>
<dbReference type="GO" id="GO:0005524">
    <property type="term" value="F:ATP binding"/>
    <property type="evidence" value="ECO:0007669"/>
    <property type="project" value="UniProtKB-KW"/>
</dbReference>
<dbReference type="PROSITE" id="PS52040">
    <property type="entry name" value="TOPO_IIA"/>
    <property type="match status" value="1"/>
</dbReference>
<evidence type="ECO:0000313" key="12">
    <source>
        <dbReference type="Proteomes" id="UP001372338"/>
    </source>
</evidence>
<accession>A0AAN9HTS6</accession>
<keyword evidence="7 9" id="KW-0238">DNA-binding</keyword>
<comment type="caution">
    <text evidence="9">Lacks conserved residue(s) required for the propagation of feature annotation.</text>
</comment>
<reference evidence="11 12" key="1">
    <citation type="submission" date="2024-01" db="EMBL/GenBank/DDBJ databases">
        <title>The genomes of 5 underutilized Papilionoideae crops provide insights into root nodulation and disease resistanc.</title>
        <authorList>
            <person name="Yuan L."/>
        </authorList>
    </citation>
    <scope>NUCLEOTIDE SEQUENCE [LARGE SCALE GENOMIC DNA]</scope>
    <source>
        <strain evidence="11">ZHUSHIDOU_FW_LH</strain>
        <tissue evidence="11">Leaf</tissue>
    </source>
</reference>
<dbReference type="Gene3D" id="3.90.199.10">
    <property type="entry name" value="Topoisomerase II, domain 5"/>
    <property type="match status" value="2"/>
</dbReference>
<dbReference type="GO" id="GO:0006265">
    <property type="term" value="P:DNA topological change"/>
    <property type="evidence" value="ECO:0007669"/>
    <property type="project" value="InterPro"/>
</dbReference>
<evidence type="ECO:0000256" key="9">
    <source>
        <dbReference type="PROSITE-ProRule" id="PRU01384"/>
    </source>
</evidence>
<evidence type="ECO:0000256" key="2">
    <source>
        <dbReference type="ARBA" id="ARBA00001946"/>
    </source>
</evidence>
<name>A0AAN9HTS6_CROPI</name>
<evidence type="ECO:0000256" key="3">
    <source>
        <dbReference type="ARBA" id="ARBA00012895"/>
    </source>
</evidence>
<dbReference type="GO" id="GO:0005634">
    <property type="term" value="C:nucleus"/>
    <property type="evidence" value="ECO:0007669"/>
    <property type="project" value="TreeGrafter"/>
</dbReference>
<evidence type="ECO:0000259" key="10">
    <source>
        <dbReference type="PROSITE" id="PS52040"/>
    </source>
</evidence>
<gene>
    <name evidence="11" type="ORF">RIF29_34944</name>
</gene>
<dbReference type="InterPro" id="IPR002205">
    <property type="entry name" value="Topo_IIA_dom_A"/>
</dbReference>
<keyword evidence="8" id="KW-0413">Isomerase</keyword>
<dbReference type="PANTHER" id="PTHR10169:SF38">
    <property type="entry name" value="DNA TOPOISOMERASE 2"/>
    <property type="match status" value="1"/>
</dbReference>
<dbReference type="SUPFAM" id="SSF56719">
    <property type="entry name" value="Type II DNA topoisomerase"/>
    <property type="match status" value="1"/>
</dbReference>
<evidence type="ECO:0000256" key="1">
    <source>
        <dbReference type="ARBA" id="ARBA00000185"/>
    </source>
</evidence>
<protein>
    <recommendedName>
        <fullName evidence="3">DNA topoisomerase (ATP-hydrolyzing)</fullName>
        <ecNumber evidence="3">5.6.2.2</ecNumber>
    </recommendedName>
</protein>
<dbReference type="Gene3D" id="3.30.1360.40">
    <property type="match status" value="1"/>
</dbReference>
<dbReference type="Proteomes" id="UP001372338">
    <property type="component" value="Unassembled WGS sequence"/>
</dbReference>
<dbReference type="EMBL" id="JAYWIO010000007">
    <property type="protein sequence ID" value="KAK7251602.1"/>
    <property type="molecule type" value="Genomic_DNA"/>
</dbReference>
<keyword evidence="12" id="KW-1185">Reference proteome</keyword>
<keyword evidence="4" id="KW-0547">Nucleotide-binding</keyword>
<dbReference type="EC" id="5.6.2.2" evidence="3"/>
<comment type="cofactor">
    <cofactor evidence="2">
        <name>Mg(2+)</name>
        <dbReference type="ChEBI" id="CHEBI:18420"/>
    </cofactor>
</comment>
<comment type="catalytic activity">
    <reaction evidence="1">
        <text>ATP-dependent breakage, passage and rejoining of double-stranded DNA.</text>
        <dbReference type="EC" id="5.6.2.2"/>
    </reaction>
</comment>
<sequence length="316" mass="36510">MSKSLSLEEELELLKPRVPVREMSRSDFKKFMEATLKVFRDRREKEKQKGPKIEERKESERKKESKELARLLQEEGLEFDEEIYYETETAYLTAIPSLIDGLNSFQRKVLYTCFNKKHFDIHNMSIFHFVDDVAKCTDSEKFKRSLSRTVLKMAQDFVGSNNINLAASQTNRSFCDRGVDDSEFIVIGKVEGIHEPTRTFRIRDLPVSMPTSRYEDILQSLTEPEVEHAFVESFKVEHNSAEDVNIEITLKEGEIVSPDNLQEVMEKLNLTHVLKTNNITVSDANGDTKTYKSPEQSTSYIIPLILVLLTIICLLQ</sequence>
<dbReference type="InterPro" id="IPR050634">
    <property type="entry name" value="DNA_Topoisomerase_II"/>
</dbReference>
<dbReference type="Pfam" id="PF00521">
    <property type="entry name" value="DNA_topoisoIV"/>
    <property type="match status" value="1"/>
</dbReference>
<feature type="domain" description="Topo IIA-type catalytic" evidence="10">
    <location>
        <begin position="95"/>
        <end position="316"/>
    </location>
</feature>
<dbReference type="GO" id="GO:0000819">
    <property type="term" value="P:sister chromatid segregation"/>
    <property type="evidence" value="ECO:0007669"/>
    <property type="project" value="TreeGrafter"/>
</dbReference>
<evidence type="ECO:0000256" key="7">
    <source>
        <dbReference type="ARBA" id="ARBA00023125"/>
    </source>
</evidence>
<comment type="caution">
    <text evidence="11">The sequence shown here is derived from an EMBL/GenBank/DDBJ whole genome shotgun (WGS) entry which is preliminary data.</text>
</comment>
<proteinExistence type="predicted"/>
<dbReference type="GO" id="GO:0003677">
    <property type="term" value="F:DNA binding"/>
    <property type="evidence" value="ECO:0007669"/>
    <property type="project" value="UniProtKB-UniRule"/>
</dbReference>
<evidence type="ECO:0000256" key="8">
    <source>
        <dbReference type="ARBA" id="ARBA00023235"/>
    </source>
</evidence>
<dbReference type="PANTHER" id="PTHR10169">
    <property type="entry name" value="DNA TOPOISOMERASE/GYRASE"/>
    <property type="match status" value="1"/>
</dbReference>
<keyword evidence="5" id="KW-0067">ATP-binding</keyword>
<dbReference type="GO" id="GO:0003918">
    <property type="term" value="F:DNA topoisomerase type II (double strand cut, ATP-hydrolyzing) activity"/>
    <property type="evidence" value="ECO:0007669"/>
    <property type="project" value="UniProtKB-EC"/>
</dbReference>
<dbReference type="InterPro" id="IPR013758">
    <property type="entry name" value="Topo_IIA_A/C_ab"/>
</dbReference>
<organism evidence="11 12">
    <name type="scientific">Crotalaria pallida</name>
    <name type="common">Smooth rattlebox</name>
    <name type="synonym">Crotalaria striata</name>
    <dbReference type="NCBI Taxonomy" id="3830"/>
    <lineage>
        <taxon>Eukaryota</taxon>
        <taxon>Viridiplantae</taxon>
        <taxon>Streptophyta</taxon>
        <taxon>Embryophyta</taxon>
        <taxon>Tracheophyta</taxon>
        <taxon>Spermatophyta</taxon>
        <taxon>Magnoliopsida</taxon>
        <taxon>eudicotyledons</taxon>
        <taxon>Gunneridae</taxon>
        <taxon>Pentapetalae</taxon>
        <taxon>rosids</taxon>
        <taxon>fabids</taxon>
        <taxon>Fabales</taxon>
        <taxon>Fabaceae</taxon>
        <taxon>Papilionoideae</taxon>
        <taxon>50 kb inversion clade</taxon>
        <taxon>genistoids sensu lato</taxon>
        <taxon>core genistoids</taxon>
        <taxon>Crotalarieae</taxon>
        <taxon>Crotalaria</taxon>
    </lineage>
</organism>
<evidence type="ECO:0000256" key="4">
    <source>
        <dbReference type="ARBA" id="ARBA00022741"/>
    </source>
</evidence>
<evidence type="ECO:0000313" key="11">
    <source>
        <dbReference type="EMBL" id="KAK7251602.1"/>
    </source>
</evidence>
<evidence type="ECO:0000256" key="6">
    <source>
        <dbReference type="ARBA" id="ARBA00023029"/>
    </source>
</evidence>